<organism evidence="1 2">
    <name type="scientific">Thermomonospora cellulosilytica</name>
    <dbReference type="NCBI Taxonomy" id="1411118"/>
    <lineage>
        <taxon>Bacteria</taxon>
        <taxon>Bacillati</taxon>
        <taxon>Actinomycetota</taxon>
        <taxon>Actinomycetes</taxon>
        <taxon>Streptosporangiales</taxon>
        <taxon>Thermomonosporaceae</taxon>
        <taxon>Thermomonospora</taxon>
    </lineage>
</organism>
<name>A0A7W3MWQ6_9ACTN</name>
<dbReference type="EMBL" id="JACJII010000001">
    <property type="protein sequence ID" value="MBA9003306.1"/>
    <property type="molecule type" value="Genomic_DNA"/>
</dbReference>
<dbReference type="RefSeq" id="WP_157995741.1">
    <property type="nucleotide sequence ID" value="NZ_JACJII010000001.1"/>
</dbReference>
<dbReference type="AlphaFoldDB" id="A0A7W3MWQ6"/>
<dbReference type="InterPro" id="IPR029058">
    <property type="entry name" value="AB_hydrolase_fold"/>
</dbReference>
<dbReference type="Proteomes" id="UP000539313">
    <property type="component" value="Unassembled WGS sequence"/>
</dbReference>
<reference evidence="1 2" key="1">
    <citation type="submission" date="2020-08" db="EMBL/GenBank/DDBJ databases">
        <title>Sequencing the genomes of 1000 actinobacteria strains.</title>
        <authorList>
            <person name="Klenk H.-P."/>
        </authorList>
    </citation>
    <scope>NUCLEOTIDE SEQUENCE [LARGE SCALE GENOMIC DNA]</scope>
    <source>
        <strain evidence="1 2">DSM 45823</strain>
    </source>
</reference>
<keyword evidence="2" id="KW-1185">Reference proteome</keyword>
<dbReference type="SUPFAM" id="SSF53474">
    <property type="entry name" value="alpha/beta-Hydrolases"/>
    <property type="match status" value="1"/>
</dbReference>
<dbReference type="GO" id="GO:0016787">
    <property type="term" value="F:hydrolase activity"/>
    <property type="evidence" value="ECO:0007669"/>
    <property type="project" value="UniProtKB-KW"/>
</dbReference>
<evidence type="ECO:0000313" key="2">
    <source>
        <dbReference type="Proteomes" id="UP000539313"/>
    </source>
</evidence>
<gene>
    <name evidence="1" type="ORF">HNR21_002188</name>
</gene>
<keyword evidence="1" id="KW-0378">Hydrolase</keyword>
<proteinExistence type="predicted"/>
<sequence>MALTTLPTAYGPVRGYVHEAPGAEAGAVMVGGVGNDVDGPGGSYVRLAEALREDGCTTVRVSYARTGDLMRSVDDVLGALDWLAQHGVGRSVLVGWSFGGAVVIAAGAGHGGVAGVATLATQGYDTAQIQSVAPRSLLLVHGTADSVLSWSISQSLHRVARPPKRLELLDGAGHDIAGHEDRFESLVLEWAVPLLGIPPVRRAPTW</sequence>
<comment type="caution">
    <text evidence="1">The sequence shown here is derived from an EMBL/GenBank/DDBJ whole genome shotgun (WGS) entry which is preliminary data.</text>
</comment>
<accession>A0A7W3MWQ6</accession>
<protein>
    <submittedName>
        <fullName evidence="1">Dienelactone hydrolase</fullName>
    </submittedName>
</protein>
<evidence type="ECO:0000313" key="1">
    <source>
        <dbReference type="EMBL" id="MBA9003306.1"/>
    </source>
</evidence>
<dbReference type="Gene3D" id="3.40.50.1820">
    <property type="entry name" value="alpha/beta hydrolase"/>
    <property type="match status" value="1"/>
</dbReference>